<dbReference type="InParanoid" id="A0A423X7Q4"/>
<dbReference type="OrthoDB" id="4759647at2759"/>
<feature type="transmembrane region" description="Helical" evidence="2">
    <location>
        <begin position="295"/>
        <end position="315"/>
    </location>
</feature>
<feature type="compositionally biased region" description="Polar residues" evidence="1">
    <location>
        <begin position="11"/>
        <end position="26"/>
    </location>
</feature>
<dbReference type="InterPro" id="IPR001810">
    <property type="entry name" value="F-box_dom"/>
</dbReference>
<evidence type="ECO:0000259" key="3">
    <source>
        <dbReference type="PROSITE" id="PS50181"/>
    </source>
</evidence>
<dbReference type="Pfam" id="PF12937">
    <property type="entry name" value="F-box-like"/>
    <property type="match status" value="1"/>
</dbReference>
<keyword evidence="2" id="KW-1133">Transmembrane helix</keyword>
<dbReference type="InterPro" id="IPR036047">
    <property type="entry name" value="F-box-like_dom_sf"/>
</dbReference>
<dbReference type="CDD" id="cd09917">
    <property type="entry name" value="F-box_SF"/>
    <property type="match status" value="1"/>
</dbReference>
<keyword evidence="2" id="KW-0472">Membrane</keyword>
<evidence type="ECO:0000313" key="5">
    <source>
        <dbReference type="Proteomes" id="UP000285146"/>
    </source>
</evidence>
<comment type="caution">
    <text evidence="4">The sequence shown here is derived from an EMBL/GenBank/DDBJ whole genome shotgun (WGS) entry which is preliminary data.</text>
</comment>
<feature type="region of interest" description="Disordered" evidence="1">
    <location>
        <begin position="68"/>
        <end position="94"/>
    </location>
</feature>
<feature type="region of interest" description="Disordered" evidence="1">
    <location>
        <begin position="1"/>
        <end position="26"/>
    </location>
</feature>
<feature type="transmembrane region" description="Helical" evidence="2">
    <location>
        <begin position="335"/>
        <end position="356"/>
    </location>
</feature>
<feature type="transmembrane region" description="Helical" evidence="2">
    <location>
        <begin position="233"/>
        <end position="262"/>
    </location>
</feature>
<dbReference type="STRING" id="1230097.A0A423X7Q4"/>
<evidence type="ECO:0000256" key="1">
    <source>
        <dbReference type="SAM" id="MobiDB-lite"/>
    </source>
</evidence>
<keyword evidence="5" id="KW-1185">Reference proteome</keyword>
<evidence type="ECO:0000313" key="4">
    <source>
        <dbReference type="EMBL" id="ROW11985.1"/>
    </source>
</evidence>
<reference evidence="4 5" key="1">
    <citation type="submission" date="2015-09" db="EMBL/GenBank/DDBJ databases">
        <title>Host preference determinants of Valsa canker pathogens revealed by comparative genomics.</title>
        <authorList>
            <person name="Yin Z."/>
            <person name="Huang L."/>
        </authorList>
    </citation>
    <scope>NUCLEOTIDE SEQUENCE [LARGE SCALE GENOMIC DNA]</scope>
    <source>
        <strain evidence="4 5">SXYLt</strain>
    </source>
</reference>
<dbReference type="PROSITE" id="PS50181">
    <property type="entry name" value="FBOX"/>
    <property type="match status" value="1"/>
</dbReference>
<feature type="transmembrane region" description="Helical" evidence="2">
    <location>
        <begin position="368"/>
        <end position="387"/>
    </location>
</feature>
<protein>
    <recommendedName>
        <fullName evidence="3">F-box domain-containing protein</fullName>
    </recommendedName>
</protein>
<dbReference type="Proteomes" id="UP000285146">
    <property type="component" value="Unassembled WGS sequence"/>
</dbReference>
<dbReference type="AlphaFoldDB" id="A0A423X7Q4"/>
<evidence type="ECO:0000256" key="2">
    <source>
        <dbReference type="SAM" id="Phobius"/>
    </source>
</evidence>
<feature type="domain" description="F-box" evidence="3">
    <location>
        <begin position="90"/>
        <end position="139"/>
    </location>
</feature>
<sequence length="406" mass="46448">MEPNQVAAPAMSSNRDALPLTRSSPNRVHMGRHLSGLIRRTITSVTEPLSPTRAEWDIELAAPTSDLHKTRKGADSLTKALARPPTPPQPRNLDNLPPELHMVLLQHLDFVDIHNLRRTCKYWHNFANPHLVRAIWGKEMFEYILTRHCRLCMAYRPKASARLPTTPRDAGYPLSSRCVQCAVQARDGTFRIGRKTKLGNFADYWVCRWCGWPVTENTGAEHPQFHKRCYTRYAIGMLFFFLLGWLQLFLGIVASAMCWRYFRGDKLVLGPTITGFLLMWLCVFLIGFQRNGARVYHWALLLELIIVGLWVAPVYSISKHFNNRHPSKPTRTTMALIGTNMAFRLLNIMGNIVLLCDYDRAAHYLPQIPIWRAFTNPLVTALILWTWPMHAARIPSHYSSGRGGIV</sequence>
<dbReference type="EMBL" id="LKEB01000024">
    <property type="protein sequence ID" value="ROW11985.1"/>
    <property type="molecule type" value="Genomic_DNA"/>
</dbReference>
<accession>A0A423X7Q4</accession>
<proteinExistence type="predicted"/>
<name>A0A423X7Q4_9PEZI</name>
<keyword evidence="2" id="KW-0812">Transmembrane</keyword>
<dbReference type="Gene3D" id="1.20.1280.50">
    <property type="match status" value="1"/>
</dbReference>
<gene>
    <name evidence="4" type="ORF">VPNG_05248</name>
</gene>
<dbReference type="SUPFAM" id="SSF81383">
    <property type="entry name" value="F-box domain"/>
    <property type="match status" value="1"/>
</dbReference>
<organism evidence="4 5">
    <name type="scientific">Cytospora leucostoma</name>
    <dbReference type="NCBI Taxonomy" id="1230097"/>
    <lineage>
        <taxon>Eukaryota</taxon>
        <taxon>Fungi</taxon>
        <taxon>Dikarya</taxon>
        <taxon>Ascomycota</taxon>
        <taxon>Pezizomycotina</taxon>
        <taxon>Sordariomycetes</taxon>
        <taxon>Sordariomycetidae</taxon>
        <taxon>Diaporthales</taxon>
        <taxon>Cytosporaceae</taxon>
        <taxon>Cytospora</taxon>
    </lineage>
</organism>
<feature type="transmembrane region" description="Helical" evidence="2">
    <location>
        <begin position="268"/>
        <end position="288"/>
    </location>
</feature>